<reference evidence="13 14" key="1">
    <citation type="submission" date="2017-02" db="EMBL/GenBank/DDBJ databases">
        <title>The complete genomic sequence of a novel cold adapted crude oil-degrading bacterium Planococcus qaidamina Y42.</title>
        <authorList>
            <person name="Yang R."/>
        </authorList>
    </citation>
    <scope>NUCLEOTIDE SEQUENCE [LARGE SCALE GENOMIC DNA]</scope>
    <source>
        <strain evidence="13 14">Y42</strain>
        <plasmid evidence="13 14">unnamed1</plasmid>
    </source>
</reference>
<dbReference type="InterPro" id="IPR010998">
    <property type="entry name" value="Integrase_recombinase_N"/>
</dbReference>
<dbReference type="InterPro" id="IPR002104">
    <property type="entry name" value="Integrase_catalytic"/>
</dbReference>
<keyword evidence="5" id="KW-0229">DNA integration</keyword>
<keyword evidence="13" id="KW-0614">Plasmid</keyword>
<feature type="domain" description="Core-binding (CB)" evidence="12">
    <location>
        <begin position="54"/>
        <end position="150"/>
    </location>
</feature>
<keyword evidence="6 9" id="KW-0238">DNA-binding</keyword>
<dbReference type="GO" id="GO:0051301">
    <property type="term" value="P:cell division"/>
    <property type="evidence" value="ECO:0007669"/>
    <property type="project" value="UniProtKB-KW"/>
</dbReference>
<evidence type="ECO:0000256" key="4">
    <source>
        <dbReference type="ARBA" id="ARBA00022829"/>
    </source>
</evidence>
<dbReference type="GO" id="GO:0006310">
    <property type="term" value="P:DNA recombination"/>
    <property type="evidence" value="ECO:0007669"/>
    <property type="project" value="UniProtKB-KW"/>
</dbReference>
<dbReference type="InterPro" id="IPR013762">
    <property type="entry name" value="Integrase-like_cat_sf"/>
</dbReference>
<dbReference type="Pfam" id="PF00589">
    <property type="entry name" value="Phage_integrase"/>
    <property type="match status" value="1"/>
</dbReference>
<dbReference type="OrthoDB" id="2445040at2"/>
<feature type="domain" description="Tyr recombinase" evidence="11">
    <location>
        <begin position="169"/>
        <end position="364"/>
    </location>
</feature>
<accession>A0A1Q2L4Q8</accession>
<keyword evidence="10" id="KW-0175">Coiled coil</keyword>
<evidence type="ECO:0000313" key="13">
    <source>
        <dbReference type="EMBL" id="AQQ55391.1"/>
    </source>
</evidence>
<evidence type="ECO:0000256" key="10">
    <source>
        <dbReference type="SAM" id="Coils"/>
    </source>
</evidence>
<keyword evidence="4" id="KW-0159">Chromosome partition</keyword>
<dbReference type="InterPro" id="IPR044068">
    <property type="entry name" value="CB"/>
</dbReference>
<evidence type="ECO:0000259" key="11">
    <source>
        <dbReference type="PROSITE" id="PS51898"/>
    </source>
</evidence>
<comment type="subcellular location">
    <subcellularLocation>
        <location evidence="1">Cytoplasm</location>
    </subcellularLocation>
</comment>
<dbReference type="Proteomes" id="UP000188184">
    <property type="component" value="Plasmid unnamed1"/>
</dbReference>
<keyword evidence="3" id="KW-0132">Cell division</keyword>
<keyword evidence="8" id="KW-0131">Cell cycle</keyword>
<dbReference type="InterPro" id="IPR050090">
    <property type="entry name" value="Tyrosine_recombinase_XerCD"/>
</dbReference>
<dbReference type="GO" id="GO:0003677">
    <property type="term" value="F:DNA binding"/>
    <property type="evidence" value="ECO:0007669"/>
    <property type="project" value="UniProtKB-UniRule"/>
</dbReference>
<dbReference type="RefSeq" id="WP_077591251.1">
    <property type="nucleotide sequence ID" value="NZ_CP019641.1"/>
</dbReference>
<evidence type="ECO:0000313" key="14">
    <source>
        <dbReference type="Proteomes" id="UP000188184"/>
    </source>
</evidence>
<dbReference type="PROSITE" id="PS51900">
    <property type="entry name" value="CB"/>
    <property type="match status" value="1"/>
</dbReference>
<protein>
    <submittedName>
        <fullName evidence="13">Integrase</fullName>
    </submittedName>
</protein>
<sequence>MQFPTKINKNTLLPFSPASLPSLQLKKDEAEKRNENPFADFDDLDILNWYIHERQHTNAANERSERTKKEYEKELRQFISQLLTYPDEIGLDLGDVVEGSLFKSLSPRHLRRWQEWLIAESPYVKKRGAYSQTAITRKTTIIRSFFQYLHRVGYIIEETHTGLRKATVRKDDRPNRDLGPGDVVIMLRGFREIEHTVMFGILLTMTATGLRNEEFCRLDVSDIKRDRIQGGYFLNVLGKGNKRRQIPLKAEVYAAIQEYRKVRGLPLLEQSAPDAPVFTTSRGTRFSPSYLNQYMKKEMQKISPRLQGVEVDLTPHVFRHAFAIISHLNKVDIYDIMRSLGHEKIETTMIYLEKIFAKERHAVNQWTGDALGEFLG</sequence>
<dbReference type="KEGG" id="pmar:B0X71_19675"/>
<dbReference type="PANTHER" id="PTHR30349:SF77">
    <property type="entry name" value="TYROSINE RECOMBINASE XERC"/>
    <property type="match status" value="1"/>
</dbReference>
<dbReference type="PANTHER" id="PTHR30349">
    <property type="entry name" value="PHAGE INTEGRASE-RELATED"/>
    <property type="match status" value="1"/>
</dbReference>
<keyword evidence="7" id="KW-0233">DNA recombination</keyword>
<dbReference type="Gene3D" id="1.10.443.10">
    <property type="entry name" value="Intergrase catalytic core"/>
    <property type="match status" value="1"/>
</dbReference>
<evidence type="ECO:0000256" key="9">
    <source>
        <dbReference type="PROSITE-ProRule" id="PRU01248"/>
    </source>
</evidence>
<evidence type="ECO:0000256" key="6">
    <source>
        <dbReference type="ARBA" id="ARBA00023125"/>
    </source>
</evidence>
<dbReference type="GO" id="GO:0005737">
    <property type="term" value="C:cytoplasm"/>
    <property type="evidence" value="ECO:0007669"/>
    <property type="project" value="UniProtKB-SubCell"/>
</dbReference>
<proteinExistence type="predicted"/>
<dbReference type="PROSITE" id="PS51898">
    <property type="entry name" value="TYR_RECOMBINASE"/>
    <property type="match status" value="1"/>
</dbReference>
<evidence type="ECO:0000259" key="12">
    <source>
        <dbReference type="PROSITE" id="PS51900"/>
    </source>
</evidence>
<dbReference type="AlphaFoldDB" id="A0A1Q2L4Q8"/>
<name>A0A1Q2L4Q8_9BACL</name>
<evidence type="ECO:0000256" key="1">
    <source>
        <dbReference type="ARBA" id="ARBA00004496"/>
    </source>
</evidence>
<organism evidence="13 14">
    <name type="scientific">Planococcus lenghuensis</name>
    <dbReference type="NCBI Taxonomy" id="2213202"/>
    <lineage>
        <taxon>Bacteria</taxon>
        <taxon>Bacillati</taxon>
        <taxon>Bacillota</taxon>
        <taxon>Bacilli</taxon>
        <taxon>Bacillales</taxon>
        <taxon>Caryophanaceae</taxon>
        <taxon>Planococcus</taxon>
    </lineage>
</organism>
<evidence type="ECO:0000256" key="7">
    <source>
        <dbReference type="ARBA" id="ARBA00023172"/>
    </source>
</evidence>
<evidence type="ECO:0000256" key="2">
    <source>
        <dbReference type="ARBA" id="ARBA00022490"/>
    </source>
</evidence>
<gene>
    <name evidence="13" type="ORF">B0X71_19675</name>
</gene>
<dbReference type="GO" id="GO:0007059">
    <property type="term" value="P:chromosome segregation"/>
    <property type="evidence" value="ECO:0007669"/>
    <property type="project" value="UniProtKB-KW"/>
</dbReference>
<feature type="coiled-coil region" evidence="10">
    <location>
        <begin position="54"/>
        <end position="81"/>
    </location>
</feature>
<evidence type="ECO:0000256" key="5">
    <source>
        <dbReference type="ARBA" id="ARBA00022908"/>
    </source>
</evidence>
<keyword evidence="14" id="KW-1185">Reference proteome</keyword>
<dbReference type="InterPro" id="IPR011010">
    <property type="entry name" value="DNA_brk_join_enz"/>
</dbReference>
<evidence type="ECO:0000256" key="8">
    <source>
        <dbReference type="ARBA" id="ARBA00023306"/>
    </source>
</evidence>
<keyword evidence="2" id="KW-0963">Cytoplasm</keyword>
<dbReference type="SUPFAM" id="SSF56349">
    <property type="entry name" value="DNA breaking-rejoining enzymes"/>
    <property type="match status" value="1"/>
</dbReference>
<dbReference type="GO" id="GO:0015074">
    <property type="term" value="P:DNA integration"/>
    <property type="evidence" value="ECO:0007669"/>
    <property type="project" value="UniProtKB-KW"/>
</dbReference>
<dbReference type="EMBL" id="CP019641">
    <property type="protein sequence ID" value="AQQ55391.1"/>
    <property type="molecule type" value="Genomic_DNA"/>
</dbReference>
<geneLocation type="plasmid" evidence="13 14">
    <name>unnamed1</name>
</geneLocation>
<dbReference type="Gene3D" id="1.10.150.130">
    <property type="match status" value="1"/>
</dbReference>
<evidence type="ECO:0000256" key="3">
    <source>
        <dbReference type="ARBA" id="ARBA00022618"/>
    </source>
</evidence>